<accession>A0A8G1XG18</accession>
<gene>
    <name evidence="2" type="ORF">EDD39_2914</name>
</gene>
<dbReference type="RefSeq" id="WP_123560443.1">
    <property type="nucleotide sequence ID" value="NZ_RJVJ01000001.1"/>
</dbReference>
<comment type="caution">
    <text evidence="2">The sequence shown here is derived from an EMBL/GenBank/DDBJ whole genome shotgun (WGS) entry which is preliminary data.</text>
</comment>
<feature type="domain" description="HTH cro/C1-type" evidence="1">
    <location>
        <begin position="49"/>
        <end position="84"/>
    </location>
</feature>
<proteinExistence type="predicted"/>
<dbReference type="InterPro" id="IPR001387">
    <property type="entry name" value="Cro/C1-type_HTH"/>
</dbReference>
<dbReference type="GO" id="GO:0003677">
    <property type="term" value="F:DNA binding"/>
    <property type="evidence" value="ECO:0007669"/>
    <property type="project" value="InterPro"/>
</dbReference>
<evidence type="ECO:0000313" key="2">
    <source>
        <dbReference type="EMBL" id="ROR44707.1"/>
    </source>
</evidence>
<organism evidence="2 3">
    <name type="scientific">Kitasatospora cineracea</name>
    <dbReference type="NCBI Taxonomy" id="88074"/>
    <lineage>
        <taxon>Bacteria</taxon>
        <taxon>Bacillati</taxon>
        <taxon>Actinomycetota</taxon>
        <taxon>Actinomycetes</taxon>
        <taxon>Kitasatosporales</taxon>
        <taxon>Streptomycetaceae</taxon>
        <taxon>Kitasatospora</taxon>
    </lineage>
</organism>
<evidence type="ECO:0000259" key="1">
    <source>
        <dbReference type="PROSITE" id="PS50943"/>
    </source>
</evidence>
<dbReference type="Proteomes" id="UP000267408">
    <property type="component" value="Unassembled WGS sequence"/>
</dbReference>
<dbReference type="SUPFAM" id="SSF47413">
    <property type="entry name" value="lambda repressor-like DNA-binding domains"/>
    <property type="match status" value="1"/>
</dbReference>
<evidence type="ECO:0000313" key="3">
    <source>
        <dbReference type="Proteomes" id="UP000267408"/>
    </source>
</evidence>
<dbReference type="AlphaFoldDB" id="A0A8G1XG18"/>
<sequence length="147" mass="16026">MSDENPAEGGVVAERLTHLFSTVHPAGRKPYSTTEVAKAINEKAGEQILSPTYLWQLKTGKRTDPTHSRLTALADFFGVPVAYFYEDDTARRTDEQLELAAALTNPLVRQLALTANGLSDNSLHAMLTMIQSARRIEGLDPADGDGE</sequence>
<dbReference type="Gene3D" id="1.10.260.40">
    <property type="entry name" value="lambda repressor-like DNA-binding domains"/>
    <property type="match status" value="1"/>
</dbReference>
<dbReference type="InterPro" id="IPR010982">
    <property type="entry name" value="Lambda_DNA-bd_dom_sf"/>
</dbReference>
<dbReference type="EMBL" id="RJVJ01000001">
    <property type="protein sequence ID" value="ROR44707.1"/>
    <property type="molecule type" value="Genomic_DNA"/>
</dbReference>
<protein>
    <recommendedName>
        <fullName evidence="1">HTH cro/C1-type domain-containing protein</fullName>
    </recommendedName>
</protein>
<dbReference type="PROSITE" id="PS50943">
    <property type="entry name" value="HTH_CROC1"/>
    <property type="match status" value="1"/>
</dbReference>
<dbReference type="CDD" id="cd00093">
    <property type="entry name" value="HTH_XRE"/>
    <property type="match status" value="1"/>
</dbReference>
<reference evidence="2 3" key="1">
    <citation type="submission" date="2018-11" db="EMBL/GenBank/DDBJ databases">
        <title>Sequencing the genomes of 1000 actinobacteria strains.</title>
        <authorList>
            <person name="Klenk H.-P."/>
        </authorList>
    </citation>
    <scope>NUCLEOTIDE SEQUENCE [LARGE SCALE GENOMIC DNA]</scope>
    <source>
        <strain evidence="2 3">DSM 44780</strain>
    </source>
</reference>
<name>A0A8G1XG18_9ACTN</name>
<dbReference type="OrthoDB" id="2679623at2"/>